<gene>
    <name evidence="2" type="ORF">GSM42_10605</name>
</gene>
<comment type="caution">
    <text evidence="2">The sequence shown here is derived from an EMBL/GenBank/DDBJ whole genome shotgun (WGS) entry which is preliminary data.</text>
</comment>
<feature type="region of interest" description="Disordered" evidence="1">
    <location>
        <begin position="1"/>
        <end position="20"/>
    </location>
</feature>
<reference evidence="2 3" key="1">
    <citation type="submission" date="2019-12" db="EMBL/GenBank/DDBJ databases">
        <title>Whole-genome analyses of novel actinobacteria.</title>
        <authorList>
            <person name="Sahin N."/>
            <person name="Saygin H."/>
        </authorList>
    </citation>
    <scope>NUCLEOTIDE SEQUENCE [LARGE SCALE GENOMIC DNA]</scope>
    <source>
        <strain evidence="2 3">KC615</strain>
    </source>
</reference>
<feature type="compositionally biased region" description="Basic and acidic residues" evidence="1">
    <location>
        <begin position="1"/>
        <end position="17"/>
    </location>
</feature>
<accession>A0A6I4VWD8</accession>
<protein>
    <submittedName>
        <fullName evidence="2">Uncharacterized protein</fullName>
    </submittedName>
</protein>
<proteinExistence type="predicted"/>
<organism evidence="2 3">
    <name type="scientific">Shimazuella alba</name>
    <dbReference type="NCBI Taxonomy" id="2690964"/>
    <lineage>
        <taxon>Bacteria</taxon>
        <taxon>Bacillati</taxon>
        <taxon>Bacillota</taxon>
        <taxon>Bacilli</taxon>
        <taxon>Bacillales</taxon>
        <taxon>Thermoactinomycetaceae</taxon>
        <taxon>Shimazuella</taxon>
    </lineage>
</organism>
<evidence type="ECO:0000313" key="2">
    <source>
        <dbReference type="EMBL" id="MXQ54156.1"/>
    </source>
</evidence>
<sequence>MSLEDISAKPENRESSKGKVKRAIANIEALVASAPAMKILNTHTDASGELAEAKKKM</sequence>
<evidence type="ECO:0000313" key="3">
    <source>
        <dbReference type="Proteomes" id="UP000430692"/>
    </source>
</evidence>
<name>A0A6I4VWD8_9BACL</name>
<keyword evidence="3" id="KW-1185">Reference proteome</keyword>
<dbReference type="EMBL" id="WUUL01000006">
    <property type="protein sequence ID" value="MXQ54156.1"/>
    <property type="molecule type" value="Genomic_DNA"/>
</dbReference>
<dbReference type="AlphaFoldDB" id="A0A6I4VWD8"/>
<evidence type="ECO:0000256" key="1">
    <source>
        <dbReference type="SAM" id="MobiDB-lite"/>
    </source>
</evidence>
<dbReference type="RefSeq" id="WP_160801513.1">
    <property type="nucleotide sequence ID" value="NZ_WUUL01000006.1"/>
</dbReference>
<dbReference type="Proteomes" id="UP000430692">
    <property type="component" value="Unassembled WGS sequence"/>
</dbReference>